<keyword evidence="2" id="KW-0732">Signal</keyword>
<evidence type="ECO:0000256" key="2">
    <source>
        <dbReference type="SAM" id="SignalP"/>
    </source>
</evidence>
<gene>
    <name evidence="3" type="ORF">QC823_14060</name>
</gene>
<keyword evidence="1" id="KW-0812">Transmembrane</keyword>
<dbReference type="EMBL" id="JARWAN010000027">
    <property type="protein sequence ID" value="MDR5900106.1"/>
    <property type="molecule type" value="Genomic_DNA"/>
</dbReference>
<keyword evidence="1" id="KW-1133">Transmembrane helix</keyword>
<comment type="caution">
    <text evidence="3">The sequence shown here is derived from an EMBL/GenBank/DDBJ whole genome shotgun (WGS) entry which is preliminary data.</text>
</comment>
<feature type="signal peptide" evidence="2">
    <location>
        <begin position="1"/>
        <end position="26"/>
    </location>
</feature>
<feature type="transmembrane region" description="Helical" evidence="1">
    <location>
        <begin position="44"/>
        <end position="66"/>
    </location>
</feature>
<evidence type="ECO:0000313" key="4">
    <source>
        <dbReference type="Proteomes" id="UP001254564"/>
    </source>
</evidence>
<protein>
    <submittedName>
        <fullName evidence="3">Uncharacterized protein</fullName>
    </submittedName>
</protein>
<evidence type="ECO:0000256" key="1">
    <source>
        <dbReference type="SAM" id="Phobius"/>
    </source>
</evidence>
<sequence>MNPMKKTLSRPLFGLITLALSSAVSAHSGHAPIDVHSHLGSPAMWLLLGGGVLGFTAAALIVWRVYRRRQTEAKQARQQG</sequence>
<proteinExistence type="predicted"/>
<reference evidence="3 4" key="1">
    <citation type="submission" date="2023-04" db="EMBL/GenBank/DDBJ databases">
        <title>A long-awaited taxogenomic arrangement of the family Halomonadaceae.</title>
        <authorList>
            <person name="De La Haba R."/>
            <person name="Chuvochina M."/>
            <person name="Wittouck S."/>
            <person name="Arahal D.R."/>
            <person name="Sanchez-Porro C."/>
            <person name="Hugenholtz P."/>
            <person name="Ventosa A."/>
        </authorList>
    </citation>
    <scope>NUCLEOTIDE SEQUENCE [LARGE SCALE GENOMIC DNA]</scope>
    <source>
        <strain evidence="3 4">DSM 21020</strain>
    </source>
</reference>
<keyword evidence="1" id="KW-0472">Membrane</keyword>
<dbReference type="RefSeq" id="WP_309656979.1">
    <property type="nucleotide sequence ID" value="NZ_JARWAN010000027.1"/>
</dbReference>
<dbReference type="Proteomes" id="UP001254564">
    <property type="component" value="Unassembled WGS sequence"/>
</dbReference>
<organism evidence="3 4">
    <name type="scientific">Vreelandella vilamensis</name>
    <dbReference type="NCBI Taxonomy" id="531309"/>
    <lineage>
        <taxon>Bacteria</taxon>
        <taxon>Pseudomonadati</taxon>
        <taxon>Pseudomonadota</taxon>
        <taxon>Gammaproteobacteria</taxon>
        <taxon>Oceanospirillales</taxon>
        <taxon>Halomonadaceae</taxon>
        <taxon>Vreelandella</taxon>
    </lineage>
</organism>
<accession>A0ABU1H734</accession>
<feature type="chain" id="PRO_5047061546" evidence="2">
    <location>
        <begin position="27"/>
        <end position="80"/>
    </location>
</feature>
<evidence type="ECO:0000313" key="3">
    <source>
        <dbReference type="EMBL" id="MDR5900106.1"/>
    </source>
</evidence>
<name>A0ABU1H734_9GAMM</name>
<keyword evidence="4" id="KW-1185">Reference proteome</keyword>